<dbReference type="InterPro" id="IPR009858">
    <property type="entry name" value="DUF1415"/>
</dbReference>
<name>A0A2S6EWY7_LEGPN</name>
<reference evidence="1 2" key="1">
    <citation type="submission" date="2018-02" db="EMBL/GenBank/DDBJ databases">
        <title>Draft genome sequences of four Legionella pneumophila clinical strains isolated in Ontario.</title>
        <authorList>
            <person name="Fortuna A."/>
            <person name="Ramnarine R."/>
            <person name="Li A."/>
            <person name="Frantz C."/>
            <person name="Mallo G."/>
        </authorList>
    </citation>
    <scope>NUCLEOTIDE SEQUENCE [LARGE SCALE GENOMIC DNA]</scope>
    <source>
        <strain evidence="1 2">LG61</strain>
    </source>
</reference>
<evidence type="ECO:0000313" key="2">
    <source>
        <dbReference type="Proteomes" id="UP000239239"/>
    </source>
</evidence>
<protein>
    <submittedName>
        <fullName evidence="1">DUF1415 domain-containing protein</fullName>
    </submittedName>
</protein>
<dbReference type="AlphaFoldDB" id="A0A2S6EWY7"/>
<proteinExistence type="predicted"/>
<dbReference type="Proteomes" id="UP000239239">
    <property type="component" value="Unassembled WGS sequence"/>
</dbReference>
<sequence length="183" mass="21128">MLYHDPLISEHTMKWVRTFIINYTICPFAKGPVNKGTLRIITSDTLKKHQALKDLITEIQFLEENPAVETTLLIFSRAFKDFFSYLDFINLAEQLIQNLNYEGIYQLATFHPDYYFADTPPDDVSNYTNRSPYPMIHLLREDSLDKAIAAYGDTHTIPEKNIATMNELGLEKIKQLLTSISMS</sequence>
<dbReference type="Pfam" id="PF07209">
    <property type="entry name" value="DUF1415"/>
    <property type="match status" value="1"/>
</dbReference>
<accession>A0A2S6EWY7</accession>
<evidence type="ECO:0000313" key="1">
    <source>
        <dbReference type="EMBL" id="PPK29704.1"/>
    </source>
</evidence>
<gene>
    <name evidence="1" type="ORF">C3928_11550</name>
</gene>
<dbReference type="OrthoDB" id="277390at2"/>
<dbReference type="RefSeq" id="WP_027227305.1">
    <property type="nucleotide sequence ID" value="NZ_CP017601.1"/>
</dbReference>
<organism evidence="1 2">
    <name type="scientific">Legionella pneumophila</name>
    <dbReference type="NCBI Taxonomy" id="446"/>
    <lineage>
        <taxon>Bacteria</taxon>
        <taxon>Pseudomonadati</taxon>
        <taxon>Pseudomonadota</taxon>
        <taxon>Gammaproteobacteria</taxon>
        <taxon>Legionellales</taxon>
        <taxon>Legionellaceae</taxon>
        <taxon>Legionella</taxon>
    </lineage>
</organism>
<dbReference type="EMBL" id="PQWY01000016">
    <property type="protein sequence ID" value="PPK29704.1"/>
    <property type="molecule type" value="Genomic_DNA"/>
</dbReference>
<comment type="caution">
    <text evidence="1">The sequence shown here is derived from an EMBL/GenBank/DDBJ whole genome shotgun (WGS) entry which is preliminary data.</text>
</comment>